<organism evidence="2 3">
    <name type="scientific">Candidatus Muproteobacteria bacterium RBG_16_65_31</name>
    <dbReference type="NCBI Taxonomy" id="1817759"/>
    <lineage>
        <taxon>Bacteria</taxon>
        <taxon>Pseudomonadati</taxon>
        <taxon>Pseudomonadota</taxon>
        <taxon>Candidatus Muproteobacteria</taxon>
    </lineage>
</organism>
<keyword evidence="1" id="KW-0812">Transmembrane</keyword>
<feature type="transmembrane region" description="Helical" evidence="1">
    <location>
        <begin position="74"/>
        <end position="94"/>
    </location>
</feature>
<comment type="caution">
    <text evidence="2">The sequence shown here is derived from an EMBL/GenBank/DDBJ whole genome shotgun (WGS) entry which is preliminary data.</text>
</comment>
<name>A0A1F6TGX9_9PROT</name>
<gene>
    <name evidence="2" type="ORF">A2V92_05185</name>
</gene>
<protein>
    <submittedName>
        <fullName evidence="2">Uncharacterized protein</fullName>
    </submittedName>
</protein>
<evidence type="ECO:0000313" key="2">
    <source>
        <dbReference type="EMBL" id="OGI44371.1"/>
    </source>
</evidence>
<reference evidence="2 3" key="1">
    <citation type="journal article" date="2016" name="Nat. Commun.">
        <title>Thousands of microbial genomes shed light on interconnected biogeochemical processes in an aquifer system.</title>
        <authorList>
            <person name="Anantharaman K."/>
            <person name="Brown C.T."/>
            <person name="Hug L.A."/>
            <person name="Sharon I."/>
            <person name="Castelle C.J."/>
            <person name="Probst A.J."/>
            <person name="Thomas B.C."/>
            <person name="Singh A."/>
            <person name="Wilkins M.J."/>
            <person name="Karaoz U."/>
            <person name="Brodie E.L."/>
            <person name="Williams K.H."/>
            <person name="Hubbard S.S."/>
            <person name="Banfield J.F."/>
        </authorList>
    </citation>
    <scope>NUCLEOTIDE SEQUENCE [LARGE SCALE GENOMIC DNA]</scope>
</reference>
<dbReference type="AlphaFoldDB" id="A0A1F6TGX9"/>
<dbReference type="Proteomes" id="UP000179344">
    <property type="component" value="Unassembled WGS sequence"/>
</dbReference>
<feature type="transmembrane region" description="Helical" evidence="1">
    <location>
        <begin position="12"/>
        <end position="33"/>
    </location>
</feature>
<feature type="transmembrane region" description="Helical" evidence="1">
    <location>
        <begin position="188"/>
        <end position="208"/>
    </location>
</feature>
<dbReference type="EMBL" id="MFST01000051">
    <property type="protein sequence ID" value="OGI44371.1"/>
    <property type="molecule type" value="Genomic_DNA"/>
</dbReference>
<accession>A0A1F6TGX9</accession>
<keyword evidence="1" id="KW-1133">Transmembrane helix</keyword>
<evidence type="ECO:0000313" key="3">
    <source>
        <dbReference type="Proteomes" id="UP000179344"/>
    </source>
</evidence>
<feature type="transmembrane region" description="Helical" evidence="1">
    <location>
        <begin position="121"/>
        <end position="146"/>
    </location>
</feature>
<proteinExistence type="predicted"/>
<sequence>MPSSAGNDVVRYLILLLIAGNLFALAVGVMMLLAPARLNAWFNVTDRLISMRRLTKPLDVMRDTDATLFRYSRVLGAAMLAGAVFILIKGGLFFSRLDVVEGGRLLARFFAAGGPNPAWEALWLALGVFIMFGALLALVVGGLMLFRLETLRRWSEAANRWFSTRRAFKPLAVTNLGLVQHVRAKPQLWGGIIAAAALYSLVMLVWFARAVF</sequence>
<keyword evidence="1" id="KW-0472">Membrane</keyword>
<evidence type="ECO:0000256" key="1">
    <source>
        <dbReference type="SAM" id="Phobius"/>
    </source>
</evidence>